<dbReference type="InterPro" id="IPR029063">
    <property type="entry name" value="SAM-dependent_MTases_sf"/>
</dbReference>
<dbReference type="AlphaFoldDB" id="A0A7I7KAJ5"/>
<dbReference type="GO" id="GO:0008168">
    <property type="term" value="F:methyltransferase activity"/>
    <property type="evidence" value="ECO:0007669"/>
    <property type="project" value="UniProtKB-KW"/>
</dbReference>
<dbReference type="OrthoDB" id="507855at2"/>
<protein>
    <submittedName>
        <fullName evidence="1">Methyltransferase</fullName>
    </submittedName>
</protein>
<dbReference type="PIRSF" id="PIRSF011491">
    <property type="entry name" value="Mtase_YbcY_prd"/>
    <property type="match status" value="1"/>
</dbReference>
<keyword evidence="1" id="KW-0808">Transferase</keyword>
<reference evidence="1 2" key="1">
    <citation type="journal article" date="2019" name="Emerg. Microbes Infect.">
        <title>Comprehensive subspecies identification of 175 nontuberculous mycobacteria species based on 7547 genomic profiles.</title>
        <authorList>
            <person name="Matsumoto Y."/>
            <person name="Kinjo T."/>
            <person name="Motooka D."/>
            <person name="Nabeya D."/>
            <person name="Jung N."/>
            <person name="Uechi K."/>
            <person name="Horii T."/>
            <person name="Iida T."/>
            <person name="Fujita J."/>
            <person name="Nakamura S."/>
        </authorList>
    </citation>
    <scope>NUCLEOTIDE SEQUENCE [LARGE SCALE GENOMIC DNA]</scope>
    <source>
        <strain evidence="1 2">JCM 6396</strain>
    </source>
</reference>
<dbReference type="SUPFAM" id="SSF53335">
    <property type="entry name" value="S-adenosyl-L-methionine-dependent methyltransferases"/>
    <property type="match status" value="1"/>
</dbReference>
<gene>
    <name evidence="1" type="ORF">MDUV_54110</name>
</gene>
<dbReference type="GO" id="GO:0032259">
    <property type="term" value="P:methylation"/>
    <property type="evidence" value="ECO:0007669"/>
    <property type="project" value="UniProtKB-KW"/>
</dbReference>
<proteinExistence type="predicted"/>
<evidence type="ECO:0000313" key="2">
    <source>
        <dbReference type="Proteomes" id="UP000467006"/>
    </source>
</evidence>
<dbReference type="KEGG" id="mdu:MDUV_54110"/>
<dbReference type="Pfam" id="PF08242">
    <property type="entry name" value="Methyltransf_12"/>
    <property type="match status" value="1"/>
</dbReference>
<evidence type="ECO:0000313" key="1">
    <source>
        <dbReference type="EMBL" id="BBX20551.1"/>
    </source>
</evidence>
<dbReference type="RefSeq" id="WP_098002791.1">
    <property type="nucleotide sequence ID" value="NZ_AP022563.1"/>
</dbReference>
<organism evidence="1 2">
    <name type="scientific">Mycolicibacterium duvalii</name>
    <dbReference type="NCBI Taxonomy" id="39688"/>
    <lineage>
        <taxon>Bacteria</taxon>
        <taxon>Bacillati</taxon>
        <taxon>Actinomycetota</taxon>
        <taxon>Actinomycetes</taxon>
        <taxon>Mycobacteriales</taxon>
        <taxon>Mycobacteriaceae</taxon>
        <taxon>Mycolicibacterium</taxon>
    </lineage>
</organism>
<keyword evidence="1" id="KW-0489">Methyltransferase</keyword>
<dbReference type="Proteomes" id="UP000467006">
    <property type="component" value="Chromosome"/>
</dbReference>
<sequence length="223" mass="24522">MTPPLPDPEEVSRGAAVYTSSMLRIYDLYVVGFNNRFVWRCPAEVMLRQYDTHVTGRHLDIGPGTGWYLDHATFPGPRPELTLLDLNPNSLAKAGERVQRYSPELVQADVFSPLPVPGPFESAGANYLFHCLPGTWETKSVAVGNIAARLTDDGVLFGATVLGRDVQHGFLGRRTMARFNASGIFHNTEDDLDGLNAALHTHFREASVDVVGAVALFTAQNRR</sequence>
<name>A0A7I7KAJ5_9MYCO</name>
<accession>A0A7I7KAJ5</accession>
<dbReference type="InterPro" id="IPR016584">
    <property type="entry name" value="MeTrfase_VrtF"/>
</dbReference>
<dbReference type="InterPro" id="IPR013217">
    <property type="entry name" value="Methyltransf_12"/>
</dbReference>
<dbReference type="Gene3D" id="3.40.50.150">
    <property type="entry name" value="Vaccinia Virus protein VP39"/>
    <property type="match status" value="1"/>
</dbReference>
<keyword evidence="2" id="KW-1185">Reference proteome</keyword>
<dbReference type="EMBL" id="AP022563">
    <property type="protein sequence ID" value="BBX20551.1"/>
    <property type="molecule type" value="Genomic_DNA"/>
</dbReference>